<feature type="transmembrane region" description="Helical" evidence="9">
    <location>
        <begin position="12"/>
        <end position="30"/>
    </location>
</feature>
<dbReference type="RefSeq" id="WP_380698093.1">
    <property type="nucleotide sequence ID" value="NZ_JBHRYR010000005.1"/>
</dbReference>
<evidence type="ECO:0000256" key="2">
    <source>
        <dbReference type="ARBA" id="ARBA00022519"/>
    </source>
</evidence>
<keyword evidence="8 9" id="KW-0012">Acyltransferase</keyword>
<gene>
    <name evidence="9 10" type="primary">lpxL</name>
    <name evidence="10" type="ORF">ACFOOG_14860</name>
</gene>
<keyword evidence="7 9" id="KW-0472">Membrane</keyword>
<comment type="pathway">
    <text evidence="9">Bacterial outer membrane biogenesis; lipopolysaccharide biosynthesis.</text>
</comment>
<evidence type="ECO:0000256" key="9">
    <source>
        <dbReference type="HAMAP-Rule" id="MF_01942"/>
    </source>
</evidence>
<dbReference type="InterPro" id="IPR004960">
    <property type="entry name" value="LipA_acyltrans"/>
</dbReference>
<evidence type="ECO:0000256" key="1">
    <source>
        <dbReference type="ARBA" id="ARBA00022475"/>
    </source>
</evidence>
<evidence type="ECO:0000313" key="11">
    <source>
        <dbReference type="Proteomes" id="UP001595617"/>
    </source>
</evidence>
<dbReference type="NCBIfam" id="TIGR02207">
    <property type="entry name" value="lipid_A_htrB"/>
    <property type="match status" value="1"/>
</dbReference>
<comment type="pathway">
    <text evidence="9">Glycolipid biosynthesis; KDO(2)-lipid A biosynthesis; KDO(2)-lipid A from CMP-3-deoxy-D-manno-octulosonate and lipid IV(A): step 3/4.</text>
</comment>
<comment type="function">
    <text evidence="9">Catalyzes the transfer of an acyl chain from an acyl-[acyl-carrier-protein] (ACP) to a Kdo(2)-lipid IV(A) to form a Kdo(2)-(acyl)-lipid IV(A).</text>
</comment>
<dbReference type="PANTHER" id="PTHR30606:SF9">
    <property type="entry name" value="LIPID A BIOSYNTHESIS LAUROYLTRANSFERASE"/>
    <property type="match status" value="1"/>
</dbReference>
<dbReference type="Proteomes" id="UP001595617">
    <property type="component" value="Unassembled WGS sequence"/>
</dbReference>
<keyword evidence="1 9" id="KW-1003">Cell membrane</keyword>
<dbReference type="EMBL" id="JBHRYR010000005">
    <property type="protein sequence ID" value="MFC3854121.1"/>
    <property type="molecule type" value="Genomic_DNA"/>
</dbReference>
<dbReference type="EC" id="2.3.1.241" evidence="9"/>
<keyword evidence="2 9" id="KW-0997">Cell inner membrane</keyword>
<keyword evidence="3 9" id="KW-0808">Transferase</keyword>
<dbReference type="PANTHER" id="PTHR30606">
    <property type="entry name" value="LIPID A BIOSYNTHESIS LAUROYL ACYLTRANSFERASE"/>
    <property type="match status" value="1"/>
</dbReference>
<protein>
    <recommendedName>
        <fullName evidence="9">Lipid A biosynthesis acyltransferase</fullName>
        <ecNumber evidence="9">2.3.1.241</ecNumber>
    </recommendedName>
    <alternativeName>
        <fullName evidence="9">Kdo(2)-lipid IV(A) acyltransferase</fullName>
    </alternativeName>
</protein>
<evidence type="ECO:0000313" key="10">
    <source>
        <dbReference type="EMBL" id="MFC3854121.1"/>
    </source>
</evidence>
<comment type="subcellular location">
    <subcellularLocation>
        <location evidence="9">Cell inner membrane</location>
        <topology evidence="9">Single-pass membrane protein</topology>
    </subcellularLocation>
</comment>
<evidence type="ECO:0000256" key="6">
    <source>
        <dbReference type="ARBA" id="ARBA00022989"/>
    </source>
</evidence>
<keyword evidence="11" id="KW-1185">Reference proteome</keyword>
<organism evidence="10 11">
    <name type="scientific">Saccharospirillum mangrovi</name>
    <dbReference type="NCBI Taxonomy" id="2161747"/>
    <lineage>
        <taxon>Bacteria</taxon>
        <taxon>Pseudomonadati</taxon>
        <taxon>Pseudomonadota</taxon>
        <taxon>Gammaproteobacteria</taxon>
        <taxon>Oceanospirillales</taxon>
        <taxon>Saccharospirillaceae</taxon>
        <taxon>Saccharospirillum</taxon>
    </lineage>
</organism>
<evidence type="ECO:0000256" key="8">
    <source>
        <dbReference type="ARBA" id="ARBA00023315"/>
    </source>
</evidence>
<comment type="catalytic activity">
    <reaction evidence="9">
        <text>an alpha-Kdo-(2-&gt;4)-alpha-Kdo-(2-&gt;6)-lipid IVA + a fatty acyl-[ACP] = an alpha-Kdo-(2-&gt;4)-alpha-Kdo-(2-&gt;6)-(acyl)-lipid IVA + holo-[ACP]</text>
        <dbReference type="Rhea" id="RHEA:69396"/>
        <dbReference type="Rhea" id="RHEA-COMP:9685"/>
        <dbReference type="Rhea" id="RHEA-COMP:14125"/>
        <dbReference type="ChEBI" id="CHEBI:64479"/>
        <dbReference type="ChEBI" id="CHEBI:138651"/>
        <dbReference type="ChEBI" id="CHEBI:176429"/>
        <dbReference type="ChEBI" id="CHEBI:176430"/>
        <dbReference type="EC" id="2.3.1.241"/>
    </reaction>
</comment>
<keyword evidence="5 9" id="KW-0448">Lipopolysaccharide biosynthesis</keyword>
<evidence type="ECO:0000256" key="7">
    <source>
        <dbReference type="ARBA" id="ARBA00023136"/>
    </source>
</evidence>
<comment type="similarity">
    <text evidence="9">Belongs to the LpxL/LpxM/LpxP family.</text>
</comment>
<evidence type="ECO:0000256" key="3">
    <source>
        <dbReference type="ARBA" id="ARBA00022679"/>
    </source>
</evidence>
<keyword evidence="6 9" id="KW-1133">Transmembrane helix</keyword>
<dbReference type="GO" id="GO:0016746">
    <property type="term" value="F:acyltransferase activity"/>
    <property type="evidence" value="ECO:0007669"/>
    <property type="project" value="UniProtKB-KW"/>
</dbReference>
<dbReference type="PIRSF" id="PIRSF026649">
    <property type="entry name" value="MsbB"/>
    <property type="match status" value="1"/>
</dbReference>
<name>A0ABV8A156_9GAMM</name>
<dbReference type="Pfam" id="PF03279">
    <property type="entry name" value="Lip_A_acyltrans"/>
    <property type="match status" value="1"/>
</dbReference>
<reference evidence="11" key="1">
    <citation type="journal article" date="2019" name="Int. J. Syst. Evol. Microbiol.">
        <title>The Global Catalogue of Microorganisms (GCM) 10K type strain sequencing project: providing services to taxonomists for standard genome sequencing and annotation.</title>
        <authorList>
            <consortium name="The Broad Institute Genomics Platform"/>
            <consortium name="The Broad Institute Genome Sequencing Center for Infectious Disease"/>
            <person name="Wu L."/>
            <person name="Ma J."/>
        </authorList>
    </citation>
    <scope>NUCLEOTIDE SEQUENCE [LARGE SCALE GENOMIC DNA]</scope>
    <source>
        <strain evidence="11">IBRC 10765</strain>
    </source>
</reference>
<accession>A0ABV8A156</accession>
<comment type="caution">
    <text evidence="10">The sequence shown here is derived from an EMBL/GenBank/DDBJ whole genome shotgun (WGS) entry which is preliminary data.</text>
</comment>
<keyword evidence="4 9" id="KW-0812">Transmembrane</keyword>
<proteinExistence type="inferred from homology"/>
<dbReference type="CDD" id="cd07984">
    <property type="entry name" value="LPLAT_LABLAT-like"/>
    <property type="match status" value="1"/>
</dbReference>
<dbReference type="InterPro" id="IPR011920">
    <property type="entry name" value="Lipid_A_LpxL_LpxP"/>
</dbReference>
<dbReference type="HAMAP" id="MF_01942">
    <property type="entry name" value="Lipid_A_LpxL_LpxP"/>
    <property type="match status" value="1"/>
</dbReference>
<sequence>MTQTPILDRAWFAPRYWAVWVLLGLMWVIAHLPYRVQMAFGSGLGRLFYYVIGSRRQVAKKNIALAFPERTPEEQHELVKAVFRESGKALPETCMAWFSKPSRLSIQWQVHQLEALKQAAETGQGILLLGAHFSSVDICGALLGTVLDYDTLHRPHDNPLMNYFQCRGRLRYVEALIEKNDMRSMIRRLKQGRIIFYAPDQDLGRKRSIFVPFFGLPTATVTATAKLAHVAQARIFLTHHIRTRQGYEIYLAEHTGMNSGDIEADTTAYNGWLEARIRENPAQYLWLHKRFKTRPEGEPKIY</sequence>
<evidence type="ECO:0000256" key="4">
    <source>
        <dbReference type="ARBA" id="ARBA00022692"/>
    </source>
</evidence>
<feature type="short sequence motif" description="HXXXXD motif" evidence="9">
    <location>
        <begin position="132"/>
        <end position="137"/>
    </location>
</feature>
<evidence type="ECO:0000256" key="5">
    <source>
        <dbReference type="ARBA" id="ARBA00022985"/>
    </source>
</evidence>